<protein>
    <recommendedName>
        <fullName evidence="6">Peptidase S49 domain-containing protein</fullName>
    </recommendedName>
</protein>
<feature type="compositionally biased region" description="Basic and acidic residues" evidence="5">
    <location>
        <begin position="321"/>
        <end position="339"/>
    </location>
</feature>
<dbReference type="AlphaFoldDB" id="A0A0R3M9Y3"/>
<evidence type="ECO:0000256" key="3">
    <source>
        <dbReference type="ARBA" id="ARBA00022801"/>
    </source>
</evidence>
<name>A0A0R3M9Y3_9BRAD</name>
<gene>
    <name evidence="7" type="ORF">CQ13_36565</name>
</gene>
<dbReference type="PANTHER" id="PTHR33209">
    <property type="entry name" value="PROTEASE 4"/>
    <property type="match status" value="1"/>
</dbReference>
<dbReference type="OrthoDB" id="266140at2"/>
<evidence type="ECO:0000256" key="5">
    <source>
        <dbReference type="SAM" id="MobiDB-lite"/>
    </source>
</evidence>
<feature type="domain" description="Peptidase S49" evidence="6">
    <location>
        <begin position="141"/>
        <end position="282"/>
    </location>
</feature>
<dbReference type="GO" id="GO:0008236">
    <property type="term" value="F:serine-type peptidase activity"/>
    <property type="evidence" value="ECO:0007669"/>
    <property type="project" value="UniProtKB-KW"/>
</dbReference>
<dbReference type="InterPro" id="IPR002142">
    <property type="entry name" value="Peptidase_S49"/>
</dbReference>
<dbReference type="PANTHER" id="PTHR33209:SF1">
    <property type="entry name" value="PEPTIDASE S49 DOMAIN-CONTAINING PROTEIN"/>
    <property type="match status" value="1"/>
</dbReference>
<evidence type="ECO:0000259" key="6">
    <source>
        <dbReference type="Pfam" id="PF01343"/>
    </source>
</evidence>
<sequence>MNNPLLARFADVPALIDPRSGSRFEADLSAILRHPRAHELMASAELNAGDGFWFAADDWRSMFRPYVVVDGILQVPVKGVLLYDFPWSFGSYATGYAYIARAIERGLADGNVRGIALIVYSYGGQGDGCFDLVNKIFAGRSVKPIKAFAQMAYSAGYAVASAASAITASSNAGIGSIGVVMTHLDVSRAMEDAGMKITFVHFGKHKVDGNSCQPLPEEVKSRWQAWCDEQGEMFCGLVARNRGIDVEAVRATEAECYSGSEALKLKLIDEIAPLDDAVTAFSHELSDPDDDEEGDTEMSTTASVPPAGQAAAAASAAVDAARTEGHATGKAEGVKEGATAERTRIGAILSSEEAKGRSELAQHFAFTTDMTADAAKAALAKAPKQEAAAPDALSAAMSQVKNPTVGADADGAAKDDAALASAAVKSYLGIRAA</sequence>
<keyword evidence="4" id="KW-0720">Serine protease</keyword>
<proteinExistence type="inferred from homology"/>
<accession>A0A0R3M9Y3</accession>
<dbReference type="SUPFAM" id="SSF52096">
    <property type="entry name" value="ClpP/crotonase"/>
    <property type="match status" value="1"/>
</dbReference>
<comment type="similarity">
    <text evidence="1">Belongs to the peptidase S49 family.</text>
</comment>
<keyword evidence="8" id="KW-1185">Reference proteome</keyword>
<evidence type="ECO:0000256" key="4">
    <source>
        <dbReference type="ARBA" id="ARBA00022825"/>
    </source>
</evidence>
<evidence type="ECO:0000256" key="2">
    <source>
        <dbReference type="ARBA" id="ARBA00022670"/>
    </source>
</evidence>
<feature type="region of interest" description="Disordered" evidence="5">
    <location>
        <begin position="284"/>
        <end position="339"/>
    </location>
</feature>
<dbReference type="Gene3D" id="6.20.330.10">
    <property type="match status" value="1"/>
</dbReference>
<evidence type="ECO:0000313" key="8">
    <source>
        <dbReference type="Proteomes" id="UP000052023"/>
    </source>
</evidence>
<evidence type="ECO:0000256" key="1">
    <source>
        <dbReference type="ARBA" id="ARBA00008683"/>
    </source>
</evidence>
<dbReference type="RefSeq" id="WP_057847874.1">
    <property type="nucleotide sequence ID" value="NZ_LLYA01000215.1"/>
</dbReference>
<keyword evidence="2" id="KW-0645">Protease</keyword>
<dbReference type="CDD" id="cd07022">
    <property type="entry name" value="S49_Sppa_36K_type"/>
    <property type="match status" value="1"/>
</dbReference>
<comment type="caution">
    <text evidence="7">The sequence shown here is derived from an EMBL/GenBank/DDBJ whole genome shotgun (WGS) entry which is preliminary data.</text>
</comment>
<dbReference type="InterPro" id="IPR033855">
    <property type="entry name" value="Protein_C"/>
</dbReference>
<dbReference type="Gene3D" id="3.90.226.10">
    <property type="entry name" value="2-enoyl-CoA Hydratase, Chain A, domain 1"/>
    <property type="match status" value="1"/>
</dbReference>
<dbReference type="GO" id="GO:0006508">
    <property type="term" value="P:proteolysis"/>
    <property type="evidence" value="ECO:0007669"/>
    <property type="project" value="UniProtKB-KW"/>
</dbReference>
<feature type="compositionally biased region" description="Acidic residues" evidence="5">
    <location>
        <begin position="287"/>
        <end position="296"/>
    </location>
</feature>
<dbReference type="InterPro" id="IPR029045">
    <property type="entry name" value="ClpP/crotonase-like_dom_sf"/>
</dbReference>
<keyword evidence="3" id="KW-0378">Hydrolase</keyword>
<evidence type="ECO:0000313" key="7">
    <source>
        <dbReference type="EMBL" id="KRR16872.1"/>
    </source>
</evidence>
<dbReference type="Proteomes" id="UP000052023">
    <property type="component" value="Unassembled WGS sequence"/>
</dbReference>
<dbReference type="Pfam" id="PF01343">
    <property type="entry name" value="Peptidase_S49"/>
    <property type="match status" value="1"/>
</dbReference>
<dbReference type="EMBL" id="LLYA01000215">
    <property type="protein sequence ID" value="KRR16872.1"/>
    <property type="molecule type" value="Genomic_DNA"/>
</dbReference>
<organism evidence="7 8">
    <name type="scientific">Bradyrhizobium retamae</name>
    <dbReference type="NCBI Taxonomy" id="1300035"/>
    <lineage>
        <taxon>Bacteria</taxon>
        <taxon>Pseudomonadati</taxon>
        <taxon>Pseudomonadota</taxon>
        <taxon>Alphaproteobacteria</taxon>
        <taxon>Hyphomicrobiales</taxon>
        <taxon>Nitrobacteraceae</taxon>
        <taxon>Bradyrhizobium</taxon>
    </lineage>
</organism>
<reference evidence="7 8" key="1">
    <citation type="submission" date="2014-03" db="EMBL/GenBank/DDBJ databases">
        <title>Bradyrhizobium valentinum sp. nov., isolated from effective nodules of Lupinus mariae-josephae, a lupine endemic of basic-lime soils in Eastern Spain.</title>
        <authorList>
            <person name="Duran D."/>
            <person name="Rey L."/>
            <person name="Navarro A."/>
            <person name="Busquets A."/>
            <person name="Imperial J."/>
            <person name="Ruiz-Argueso T."/>
        </authorList>
    </citation>
    <scope>NUCLEOTIDE SEQUENCE [LARGE SCALE GENOMIC DNA]</scope>
    <source>
        <strain evidence="7 8">Ro19</strain>
    </source>
</reference>
<feature type="compositionally biased region" description="Low complexity" evidence="5">
    <location>
        <begin position="302"/>
        <end position="320"/>
    </location>
</feature>